<proteinExistence type="predicted"/>
<sequence length="90" mass="10185">MSKEPETCHPPFTILLSCVVIWVRPGRALTNADQVTQTNEIERDSQEGKLKSQLSDGYLVITPVSPLARKLRFFFEGRARRGITVRNNAK</sequence>
<evidence type="ECO:0000313" key="2">
    <source>
        <dbReference type="EMBL" id="CAL1680587.1"/>
    </source>
</evidence>
<feature type="chain" id="PRO_5043785750" evidence="1">
    <location>
        <begin position="29"/>
        <end position="90"/>
    </location>
</feature>
<dbReference type="PROSITE" id="PS51257">
    <property type="entry name" value="PROKAR_LIPOPROTEIN"/>
    <property type="match status" value="1"/>
</dbReference>
<keyword evidence="3" id="KW-1185">Reference proteome</keyword>
<accession>A0AAV2NK79</accession>
<name>A0AAV2NK79_9HYME</name>
<organism evidence="2 3">
    <name type="scientific">Lasius platythorax</name>
    <dbReference type="NCBI Taxonomy" id="488582"/>
    <lineage>
        <taxon>Eukaryota</taxon>
        <taxon>Metazoa</taxon>
        <taxon>Ecdysozoa</taxon>
        <taxon>Arthropoda</taxon>
        <taxon>Hexapoda</taxon>
        <taxon>Insecta</taxon>
        <taxon>Pterygota</taxon>
        <taxon>Neoptera</taxon>
        <taxon>Endopterygota</taxon>
        <taxon>Hymenoptera</taxon>
        <taxon>Apocrita</taxon>
        <taxon>Aculeata</taxon>
        <taxon>Formicoidea</taxon>
        <taxon>Formicidae</taxon>
        <taxon>Formicinae</taxon>
        <taxon>Lasius</taxon>
        <taxon>Lasius</taxon>
    </lineage>
</organism>
<keyword evidence="1" id="KW-0732">Signal</keyword>
<evidence type="ECO:0000256" key="1">
    <source>
        <dbReference type="SAM" id="SignalP"/>
    </source>
</evidence>
<gene>
    <name evidence="2" type="ORF">LPLAT_LOCUS6583</name>
</gene>
<protein>
    <submittedName>
        <fullName evidence="2">Uncharacterized protein</fullName>
    </submittedName>
</protein>
<dbReference type="AlphaFoldDB" id="A0AAV2NK79"/>
<evidence type="ECO:0000313" key="3">
    <source>
        <dbReference type="Proteomes" id="UP001497644"/>
    </source>
</evidence>
<dbReference type="EMBL" id="OZ034825">
    <property type="protein sequence ID" value="CAL1680587.1"/>
    <property type="molecule type" value="Genomic_DNA"/>
</dbReference>
<dbReference type="Proteomes" id="UP001497644">
    <property type="component" value="Chromosome 2"/>
</dbReference>
<reference evidence="2" key="1">
    <citation type="submission" date="2024-04" db="EMBL/GenBank/DDBJ databases">
        <authorList>
            <consortium name="Molecular Ecology Group"/>
        </authorList>
    </citation>
    <scope>NUCLEOTIDE SEQUENCE</scope>
</reference>
<feature type="signal peptide" evidence="1">
    <location>
        <begin position="1"/>
        <end position="28"/>
    </location>
</feature>